<dbReference type="SMART" id="SM00387">
    <property type="entry name" value="HATPase_c"/>
    <property type="match status" value="1"/>
</dbReference>
<keyword evidence="7 12" id="KW-0812">Transmembrane</keyword>
<evidence type="ECO:0000256" key="5">
    <source>
        <dbReference type="ARBA" id="ARBA00022553"/>
    </source>
</evidence>
<dbReference type="SUPFAM" id="SSF55874">
    <property type="entry name" value="ATPase domain of HSP90 chaperone/DNA topoisomerase II/histidine kinase"/>
    <property type="match status" value="1"/>
</dbReference>
<dbReference type="SUPFAM" id="SSF55785">
    <property type="entry name" value="PYP-like sensor domain (PAS domain)"/>
    <property type="match status" value="1"/>
</dbReference>
<name>A0AA41WZM1_9ALTE</name>
<organism evidence="15 16">
    <name type="scientific">Opacimonas viscosa</name>
    <dbReference type="NCBI Taxonomy" id="2961944"/>
    <lineage>
        <taxon>Bacteria</taxon>
        <taxon>Pseudomonadati</taxon>
        <taxon>Pseudomonadota</taxon>
        <taxon>Gammaproteobacteria</taxon>
        <taxon>Alteromonadales</taxon>
        <taxon>Alteromonadaceae</taxon>
        <taxon>Opacimonas</taxon>
    </lineage>
</organism>
<dbReference type="Gene3D" id="3.30.450.20">
    <property type="entry name" value="PAS domain"/>
    <property type="match status" value="1"/>
</dbReference>
<feature type="transmembrane region" description="Helical" evidence="12">
    <location>
        <begin position="225"/>
        <end position="249"/>
    </location>
</feature>
<evidence type="ECO:0000313" key="15">
    <source>
        <dbReference type="EMBL" id="MCP3429230.1"/>
    </source>
</evidence>
<evidence type="ECO:0000256" key="3">
    <source>
        <dbReference type="ARBA" id="ARBA00006434"/>
    </source>
</evidence>
<feature type="transmembrane region" description="Helical" evidence="12">
    <location>
        <begin position="401"/>
        <end position="422"/>
    </location>
</feature>
<evidence type="ECO:0000256" key="8">
    <source>
        <dbReference type="ARBA" id="ARBA00022777"/>
    </source>
</evidence>
<dbReference type="Pfam" id="PF02518">
    <property type="entry name" value="HATPase_c"/>
    <property type="match status" value="1"/>
</dbReference>
<dbReference type="GO" id="GO:0005886">
    <property type="term" value="C:plasma membrane"/>
    <property type="evidence" value="ECO:0007669"/>
    <property type="project" value="TreeGrafter"/>
</dbReference>
<comment type="catalytic activity">
    <reaction evidence="1">
        <text>ATP + protein L-histidine = ADP + protein N-phospho-L-histidine.</text>
        <dbReference type="EC" id="2.7.13.3"/>
    </reaction>
</comment>
<feature type="transmembrane region" description="Helical" evidence="12">
    <location>
        <begin position="152"/>
        <end position="170"/>
    </location>
</feature>
<dbReference type="SUPFAM" id="SSF52172">
    <property type="entry name" value="CheY-like"/>
    <property type="match status" value="1"/>
</dbReference>
<dbReference type="GO" id="GO:0000155">
    <property type="term" value="F:phosphorelay sensor kinase activity"/>
    <property type="evidence" value="ECO:0007669"/>
    <property type="project" value="InterPro"/>
</dbReference>
<dbReference type="InterPro" id="IPR001734">
    <property type="entry name" value="Na/solute_symporter"/>
</dbReference>
<feature type="transmembrane region" description="Helical" evidence="12">
    <location>
        <begin position="6"/>
        <end position="23"/>
    </location>
</feature>
<comment type="caution">
    <text evidence="15">The sequence shown here is derived from an EMBL/GenBank/DDBJ whole genome shotgun (WGS) entry which is preliminary data.</text>
</comment>
<dbReference type="Gene3D" id="1.20.1730.10">
    <property type="entry name" value="Sodium/glucose cotransporter"/>
    <property type="match status" value="1"/>
</dbReference>
<evidence type="ECO:0000256" key="2">
    <source>
        <dbReference type="ARBA" id="ARBA00004141"/>
    </source>
</evidence>
<keyword evidence="5 11" id="KW-0597">Phosphoprotein</keyword>
<feature type="transmembrane region" description="Helical" evidence="12">
    <location>
        <begin position="35"/>
        <end position="54"/>
    </location>
</feature>
<evidence type="ECO:0000259" key="14">
    <source>
        <dbReference type="PROSITE" id="PS50110"/>
    </source>
</evidence>
<dbReference type="InterPro" id="IPR011006">
    <property type="entry name" value="CheY-like_superfamily"/>
</dbReference>
<dbReference type="InterPro" id="IPR004358">
    <property type="entry name" value="Sig_transdc_His_kin-like_C"/>
</dbReference>
<dbReference type="Proteomes" id="UP001165413">
    <property type="component" value="Unassembled WGS sequence"/>
</dbReference>
<dbReference type="InterPro" id="IPR005467">
    <property type="entry name" value="His_kinase_dom"/>
</dbReference>
<feature type="transmembrane region" description="Helical" evidence="12">
    <location>
        <begin position="429"/>
        <end position="450"/>
    </location>
</feature>
<dbReference type="GO" id="GO:0009927">
    <property type="term" value="F:histidine phosphotransfer kinase activity"/>
    <property type="evidence" value="ECO:0007669"/>
    <property type="project" value="TreeGrafter"/>
</dbReference>
<keyword evidence="8" id="KW-0418">Kinase</keyword>
<gene>
    <name evidence="15" type="ORF">NLF92_09770</name>
</gene>
<dbReference type="SMART" id="SM00388">
    <property type="entry name" value="HisKA"/>
    <property type="match status" value="1"/>
</dbReference>
<dbReference type="InterPro" id="IPR035965">
    <property type="entry name" value="PAS-like_dom_sf"/>
</dbReference>
<evidence type="ECO:0000256" key="6">
    <source>
        <dbReference type="ARBA" id="ARBA00022679"/>
    </source>
</evidence>
<dbReference type="Pfam" id="PF00512">
    <property type="entry name" value="HisKA"/>
    <property type="match status" value="1"/>
</dbReference>
<dbReference type="CDD" id="cd00156">
    <property type="entry name" value="REC"/>
    <property type="match status" value="1"/>
</dbReference>
<dbReference type="PROSITE" id="PS50110">
    <property type="entry name" value="RESPONSE_REGULATORY"/>
    <property type="match status" value="1"/>
</dbReference>
<protein>
    <recommendedName>
        <fullName evidence="4">histidine kinase</fullName>
        <ecNumber evidence="4">2.7.13.3</ecNumber>
    </recommendedName>
</protein>
<evidence type="ECO:0000256" key="4">
    <source>
        <dbReference type="ARBA" id="ARBA00012438"/>
    </source>
</evidence>
<keyword evidence="9 12" id="KW-1133">Transmembrane helix</keyword>
<feature type="transmembrane region" description="Helical" evidence="12">
    <location>
        <begin position="315"/>
        <end position="340"/>
    </location>
</feature>
<accession>A0AA41WZM1</accession>
<evidence type="ECO:0000256" key="9">
    <source>
        <dbReference type="ARBA" id="ARBA00022989"/>
    </source>
</evidence>
<dbReference type="EMBL" id="JANATA010000017">
    <property type="protein sequence ID" value="MCP3429230.1"/>
    <property type="molecule type" value="Genomic_DNA"/>
</dbReference>
<dbReference type="PANTHER" id="PTHR43047:SF9">
    <property type="entry name" value="HISTIDINE KINASE"/>
    <property type="match status" value="1"/>
</dbReference>
<dbReference type="InterPro" id="IPR036890">
    <property type="entry name" value="HATPase_C_sf"/>
</dbReference>
<dbReference type="SUPFAM" id="SSF47384">
    <property type="entry name" value="Homodimeric domain of signal transducing histidine kinase"/>
    <property type="match status" value="1"/>
</dbReference>
<dbReference type="CDD" id="cd00082">
    <property type="entry name" value="HisKA"/>
    <property type="match status" value="1"/>
</dbReference>
<dbReference type="InterPro" id="IPR003594">
    <property type="entry name" value="HATPase_dom"/>
</dbReference>
<dbReference type="AlphaFoldDB" id="A0AA41WZM1"/>
<dbReference type="PROSITE" id="PS50109">
    <property type="entry name" value="HIS_KIN"/>
    <property type="match status" value="1"/>
</dbReference>
<dbReference type="InterPro" id="IPR003661">
    <property type="entry name" value="HisK_dim/P_dom"/>
</dbReference>
<dbReference type="PROSITE" id="PS50283">
    <property type="entry name" value="NA_SOLUT_SYMP_3"/>
    <property type="match status" value="1"/>
</dbReference>
<dbReference type="GO" id="GO:0022857">
    <property type="term" value="F:transmembrane transporter activity"/>
    <property type="evidence" value="ECO:0007669"/>
    <property type="project" value="InterPro"/>
</dbReference>
<sequence>MAFGWVLLALVYLMLLFWIAKWGDKNTPLARKITSHPVVYSLALAIYCTAWTFFGGVGQASRDAWMYLPILLGPALVYLFGYNFLRKMVIVSKKQHINTIADFISSRYGKRQPVALVVTLIALLATIPYIALQLKAIGASFVIMSNEDDIQFIVFLSTIFVALFAIYFGTKQTDVTEYRRGLMLAISFESVIKLLALVLVAYVGYQAWNTTSTESFISEFTAQHSYSQLSSFSFWAQTFMAAAAIICLPRQFHVAIIDNLNVNHLQTARWLFPLYLLITAFLIPVIAIAGQTLFSGTTINSDNYVLSIAVVSESLLLQMIVFVGGLSAATAMIIVATLTLSTMLANDVVLPKLLPNENSPKKQQNYTQKIRIIRRTIIAIILGLSFIYQQQMTGSSSLSSIGLIAFSLVIQLLPAIVGGLYWKKGHAHGVYAGLFMGITSWIFWLIIPIFNPDMSVFSQSEILTQGAFISLLANTATYILFSKIAPARLTDKIQAEAFVHPDLTYTPTRKENIDNINNSDLLTLLTTFMGQTRCEQLVLEFEAANEYKIDPAKQPEQEFIAFCERGLGGVIGGSSAQVLVFSLLQGKKLDFSEVINFFDGTTQAMQFNMTALMTSLESMEHGISVIDKHLNLVAWNKKYLELFAYPDNYLTVGVPIEKLMRFNALKGELGPGDIDELIKRRIEHLKNGTQHRFTRQRNDGKVIEMIGNPLPGGGFVTSFNDITSHVEIQQALEEANIDLETRMKKRTEEVHSINADLRLEIERRYDTEKELIEARKAAEEANASKTRFLALASHDIIQPLNAAKLYLSALDDAVLSKSAREILSKLNDSVSSSEELISTLLDISRLDQGDLEAKIESFDLSKIVNHIISDMSMKAENKGLELRSRVRDVWVKGDRTYTYRIIQNFVSNAIKYTDTGKVLVTMKKQGKKAYVRVYDTGIGLTKENQSAIFEDFVRVQESSSAGLGLGLGIVRRLSEKMDATVAVSSKKSVGSCFSLCLESTEPEHIQPSVTRRTVRGLKGLKVLCIDDKNENLDALQTLLDKWGVVVHLANTYEKGLMAVDEFTPDLMLVDYQLDRDLLGLDLISDIQQKMHKVVPAAIITALHDEALKQKCHDLNIMHLNKPLKPAKLRAMVQSMAKQQKFEMKD</sequence>
<comment type="similarity">
    <text evidence="3">Belongs to the sodium:solute symporter (SSF) (TC 2.A.21) family.</text>
</comment>
<evidence type="ECO:0000256" key="1">
    <source>
        <dbReference type="ARBA" id="ARBA00000085"/>
    </source>
</evidence>
<reference evidence="15" key="1">
    <citation type="submission" date="2022-07" db="EMBL/GenBank/DDBJ databases">
        <title>Characterization of the Novel Bacterium Alteromonas immobilis LMIT006 and Alteromonas gregis LMIT007.</title>
        <authorList>
            <person name="Lin X."/>
        </authorList>
    </citation>
    <scope>NUCLEOTIDE SEQUENCE</scope>
    <source>
        <strain evidence="15">LMIT007</strain>
    </source>
</reference>
<dbReference type="Gene3D" id="3.40.50.2300">
    <property type="match status" value="1"/>
</dbReference>
<dbReference type="SMART" id="SM00448">
    <property type="entry name" value="REC"/>
    <property type="match status" value="1"/>
</dbReference>
<dbReference type="Pfam" id="PF12860">
    <property type="entry name" value="PAS_7"/>
    <property type="match status" value="1"/>
</dbReference>
<dbReference type="PANTHER" id="PTHR43047">
    <property type="entry name" value="TWO-COMPONENT HISTIDINE PROTEIN KINASE"/>
    <property type="match status" value="1"/>
</dbReference>
<keyword evidence="16" id="KW-1185">Reference proteome</keyword>
<feature type="domain" description="Histidine kinase" evidence="13">
    <location>
        <begin position="791"/>
        <end position="1001"/>
    </location>
</feature>
<feature type="modified residue" description="4-aspartylphosphate" evidence="11">
    <location>
        <position position="1070"/>
    </location>
</feature>
<feature type="transmembrane region" description="Helical" evidence="12">
    <location>
        <begin position="270"/>
        <end position="295"/>
    </location>
</feature>
<feature type="transmembrane region" description="Helical" evidence="12">
    <location>
        <begin position="66"/>
        <end position="85"/>
    </location>
</feature>
<evidence type="ECO:0000259" key="13">
    <source>
        <dbReference type="PROSITE" id="PS50109"/>
    </source>
</evidence>
<evidence type="ECO:0000256" key="7">
    <source>
        <dbReference type="ARBA" id="ARBA00022692"/>
    </source>
</evidence>
<comment type="subcellular location">
    <subcellularLocation>
        <location evidence="2">Membrane</location>
        <topology evidence="2">Multi-pass membrane protein</topology>
    </subcellularLocation>
</comment>
<feature type="transmembrane region" description="Helical" evidence="12">
    <location>
        <begin position="114"/>
        <end position="132"/>
    </location>
</feature>
<feature type="domain" description="Response regulatory" evidence="14">
    <location>
        <begin position="1021"/>
        <end position="1136"/>
    </location>
</feature>
<feature type="transmembrane region" description="Helical" evidence="12">
    <location>
        <begin position="182"/>
        <end position="205"/>
    </location>
</feature>
<dbReference type="Gene3D" id="3.30.565.10">
    <property type="entry name" value="Histidine kinase-like ATPase, C-terminal domain"/>
    <property type="match status" value="1"/>
</dbReference>
<dbReference type="EC" id="2.7.13.3" evidence="4"/>
<dbReference type="InterPro" id="IPR038377">
    <property type="entry name" value="Na/Glc_symporter_sf"/>
</dbReference>
<evidence type="ECO:0000256" key="11">
    <source>
        <dbReference type="PROSITE-ProRule" id="PRU00169"/>
    </source>
</evidence>
<evidence type="ECO:0000256" key="10">
    <source>
        <dbReference type="ARBA" id="ARBA00023136"/>
    </source>
</evidence>
<proteinExistence type="inferred from homology"/>
<evidence type="ECO:0000256" key="12">
    <source>
        <dbReference type="SAM" id="Phobius"/>
    </source>
</evidence>
<keyword evidence="10 12" id="KW-0472">Membrane</keyword>
<keyword evidence="6" id="KW-0808">Transferase</keyword>
<feature type="transmembrane region" description="Helical" evidence="12">
    <location>
        <begin position="372"/>
        <end position="389"/>
    </location>
</feature>
<dbReference type="PRINTS" id="PR00344">
    <property type="entry name" value="BCTRLSENSOR"/>
</dbReference>
<evidence type="ECO:0000313" key="16">
    <source>
        <dbReference type="Proteomes" id="UP001165413"/>
    </source>
</evidence>
<dbReference type="InterPro" id="IPR036097">
    <property type="entry name" value="HisK_dim/P_sf"/>
</dbReference>
<dbReference type="Pfam" id="PF00072">
    <property type="entry name" value="Response_reg"/>
    <property type="match status" value="1"/>
</dbReference>
<dbReference type="CDD" id="cd10322">
    <property type="entry name" value="SLC5sbd"/>
    <property type="match status" value="1"/>
</dbReference>
<dbReference type="InterPro" id="IPR001789">
    <property type="entry name" value="Sig_transdc_resp-reg_receiver"/>
</dbReference>
<dbReference type="Gene3D" id="1.10.287.130">
    <property type="match status" value="1"/>
</dbReference>
<dbReference type="RefSeq" id="WP_254101321.1">
    <property type="nucleotide sequence ID" value="NZ_JANATA010000017.1"/>
</dbReference>